<dbReference type="EC" id="6.3.4.15" evidence="5"/>
<proteinExistence type="inferred from homology"/>
<dbReference type="InterPro" id="IPR036388">
    <property type="entry name" value="WH-like_DNA-bd_sf"/>
</dbReference>
<dbReference type="InterPro" id="IPR036390">
    <property type="entry name" value="WH_DNA-bd_sf"/>
</dbReference>
<gene>
    <name evidence="5" type="primary">birA</name>
    <name evidence="7" type="ORF">H9926_08965</name>
</gene>
<dbReference type="GO" id="GO:0005524">
    <property type="term" value="F:ATP binding"/>
    <property type="evidence" value="ECO:0007669"/>
    <property type="project" value="UniProtKB-UniRule"/>
</dbReference>
<evidence type="ECO:0000256" key="3">
    <source>
        <dbReference type="ARBA" id="ARBA00022840"/>
    </source>
</evidence>
<keyword evidence="3 5" id="KW-0067">ATP-binding</keyword>
<protein>
    <recommendedName>
        <fullName evidence="5">Bifunctional ligase/repressor BirA</fullName>
    </recommendedName>
    <alternativeName>
        <fullName evidence="5">Biotin--[acetyl-CoA-carboxylase] ligase</fullName>
        <ecNumber evidence="5">6.3.4.15</ecNumber>
    </alternativeName>
    <alternativeName>
        <fullName evidence="5">Biotin--protein ligase</fullName>
    </alternativeName>
    <alternativeName>
        <fullName evidence="5">Biotin-[acetyl-CoA carboxylase] synthetase</fullName>
    </alternativeName>
</protein>
<dbReference type="CDD" id="cd16442">
    <property type="entry name" value="BPL"/>
    <property type="match status" value="1"/>
</dbReference>
<dbReference type="Proteomes" id="UP000823922">
    <property type="component" value="Unassembled WGS sequence"/>
</dbReference>
<keyword evidence="5" id="KW-0238">DNA-binding</keyword>
<dbReference type="GO" id="GO:0006355">
    <property type="term" value="P:regulation of DNA-templated transcription"/>
    <property type="evidence" value="ECO:0007669"/>
    <property type="project" value="UniProtKB-UniRule"/>
</dbReference>
<dbReference type="Gene3D" id="1.10.10.10">
    <property type="entry name" value="Winged helix-like DNA-binding domain superfamily/Winged helix DNA-binding domain"/>
    <property type="match status" value="1"/>
</dbReference>
<sequence>MRKTEILTLLRESADYLSGQELCGRLGVSRTAVWKIINQLKEEGYEIEAVQNRGYRLLSSPDLLGESEIKSRLHTGWAGKNLIFHPVTGSTNIDAKAAAEEGAPEGTLVVTERQDAGRGRRGRGWFSPEGCNLYFTILLRPGCAPDQACTLTLVMALAVAQAVRELGLDAGIKWPNDVVIAGKKVCGILTEMSAEPDFIHYVVIGTGVNVNQEAFPEEIAGTATSLRIEKGERIARAGLLASVMTHFESAYEAFCATWDLSGLAADYESLLLNKDRPVRVLDPKGNFEGTARGINEKGELLVERQDGRLEYVYAGEVSVRGVYGYV</sequence>
<evidence type="ECO:0000256" key="1">
    <source>
        <dbReference type="ARBA" id="ARBA00022598"/>
    </source>
</evidence>
<reference evidence="7" key="2">
    <citation type="submission" date="2021-04" db="EMBL/GenBank/DDBJ databases">
        <authorList>
            <person name="Gilroy R."/>
        </authorList>
    </citation>
    <scope>NUCLEOTIDE SEQUENCE</scope>
    <source>
        <strain evidence="7">ChiBcec1-1630</strain>
    </source>
</reference>
<feature type="binding site" evidence="5">
    <location>
        <position position="184"/>
    </location>
    <ligand>
        <name>biotin</name>
        <dbReference type="ChEBI" id="CHEBI:57586"/>
    </ligand>
</feature>
<keyword evidence="5" id="KW-0804">Transcription</keyword>
<feature type="binding site" evidence="5">
    <location>
        <begin position="118"/>
        <end position="120"/>
    </location>
    <ligand>
        <name>biotin</name>
        <dbReference type="ChEBI" id="CHEBI:57586"/>
    </ligand>
</feature>
<dbReference type="PROSITE" id="PS51733">
    <property type="entry name" value="BPL_LPL_CATALYTIC"/>
    <property type="match status" value="1"/>
</dbReference>
<dbReference type="HAMAP" id="MF_00978">
    <property type="entry name" value="Bifunct_BirA"/>
    <property type="match status" value="1"/>
</dbReference>
<dbReference type="Gene3D" id="3.30.930.10">
    <property type="entry name" value="Bira Bifunctional Protein, Domain 2"/>
    <property type="match status" value="1"/>
</dbReference>
<feature type="domain" description="BPL/LPL catalytic" evidence="6">
    <location>
        <begin position="67"/>
        <end position="255"/>
    </location>
</feature>
<keyword evidence="2 5" id="KW-0547">Nucleotide-binding</keyword>
<dbReference type="InterPro" id="IPR008988">
    <property type="entry name" value="Transcriptional_repressor_C"/>
</dbReference>
<dbReference type="EMBL" id="DWVS01000221">
    <property type="protein sequence ID" value="HJC88131.1"/>
    <property type="molecule type" value="Genomic_DNA"/>
</dbReference>
<dbReference type="SUPFAM" id="SSF55681">
    <property type="entry name" value="Class II aaRS and biotin synthetases"/>
    <property type="match status" value="1"/>
</dbReference>
<dbReference type="PANTHER" id="PTHR12835">
    <property type="entry name" value="BIOTIN PROTEIN LIGASE"/>
    <property type="match status" value="1"/>
</dbReference>
<dbReference type="SUPFAM" id="SSF50037">
    <property type="entry name" value="C-terminal domain of transcriptional repressors"/>
    <property type="match status" value="1"/>
</dbReference>
<dbReference type="Pfam" id="PF08279">
    <property type="entry name" value="HTH_11"/>
    <property type="match status" value="1"/>
</dbReference>
<evidence type="ECO:0000256" key="4">
    <source>
        <dbReference type="ARBA" id="ARBA00023267"/>
    </source>
</evidence>
<dbReference type="InterPro" id="IPR003142">
    <property type="entry name" value="BPL_C"/>
</dbReference>
<dbReference type="InterPro" id="IPR013196">
    <property type="entry name" value="HTH_11"/>
</dbReference>
<comment type="function">
    <text evidence="5">Acts both as a biotin--[acetyl-CoA-carboxylase] ligase and a repressor.</text>
</comment>
<evidence type="ECO:0000256" key="2">
    <source>
        <dbReference type="ARBA" id="ARBA00022741"/>
    </source>
</evidence>
<dbReference type="SUPFAM" id="SSF46785">
    <property type="entry name" value="Winged helix' DNA-binding domain"/>
    <property type="match status" value="1"/>
</dbReference>
<dbReference type="GO" id="GO:0016740">
    <property type="term" value="F:transferase activity"/>
    <property type="evidence" value="ECO:0007669"/>
    <property type="project" value="UniProtKB-ARBA"/>
</dbReference>
<dbReference type="GO" id="GO:0003677">
    <property type="term" value="F:DNA binding"/>
    <property type="evidence" value="ECO:0007669"/>
    <property type="project" value="UniProtKB-UniRule"/>
</dbReference>
<comment type="catalytic activity">
    <reaction evidence="5">
        <text>biotin + L-lysyl-[protein] + ATP = N(6)-biotinyl-L-lysyl-[protein] + AMP + diphosphate + H(+)</text>
        <dbReference type="Rhea" id="RHEA:11756"/>
        <dbReference type="Rhea" id="RHEA-COMP:9752"/>
        <dbReference type="Rhea" id="RHEA-COMP:10505"/>
        <dbReference type="ChEBI" id="CHEBI:15378"/>
        <dbReference type="ChEBI" id="CHEBI:29969"/>
        <dbReference type="ChEBI" id="CHEBI:30616"/>
        <dbReference type="ChEBI" id="CHEBI:33019"/>
        <dbReference type="ChEBI" id="CHEBI:57586"/>
        <dbReference type="ChEBI" id="CHEBI:83144"/>
        <dbReference type="ChEBI" id="CHEBI:456215"/>
        <dbReference type="EC" id="6.3.4.15"/>
    </reaction>
</comment>
<feature type="binding site" evidence="5">
    <location>
        <position position="114"/>
    </location>
    <ligand>
        <name>biotin</name>
        <dbReference type="ChEBI" id="CHEBI:57586"/>
    </ligand>
</feature>
<dbReference type="GO" id="GO:0004077">
    <property type="term" value="F:biotin--[biotin carboxyl-carrier protein] ligase activity"/>
    <property type="evidence" value="ECO:0007669"/>
    <property type="project" value="UniProtKB-UniRule"/>
</dbReference>
<dbReference type="GO" id="GO:0009249">
    <property type="term" value="P:protein lipoylation"/>
    <property type="evidence" value="ECO:0007669"/>
    <property type="project" value="UniProtKB-ARBA"/>
</dbReference>
<evidence type="ECO:0000313" key="7">
    <source>
        <dbReference type="EMBL" id="HJC88131.1"/>
    </source>
</evidence>
<feature type="binding site" evidence="5">
    <location>
        <begin position="90"/>
        <end position="92"/>
    </location>
    <ligand>
        <name>biotin</name>
        <dbReference type="ChEBI" id="CHEBI:57586"/>
    </ligand>
</feature>
<dbReference type="InterPro" id="IPR004143">
    <property type="entry name" value="BPL_LPL_catalytic"/>
</dbReference>
<dbReference type="PANTHER" id="PTHR12835:SF5">
    <property type="entry name" value="BIOTIN--PROTEIN LIGASE"/>
    <property type="match status" value="1"/>
</dbReference>
<keyword evidence="5" id="KW-0805">Transcription regulation</keyword>
<feature type="DNA-binding region" description="H-T-H motif" evidence="5">
    <location>
        <begin position="19"/>
        <end position="38"/>
    </location>
</feature>
<comment type="caution">
    <text evidence="7">The sequence shown here is derived from an EMBL/GenBank/DDBJ whole genome shotgun (WGS) entry which is preliminary data.</text>
</comment>
<evidence type="ECO:0000313" key="8">
    <source>
        <dbReference type="Proteomes" id="UP000823922"/>
    </source>
</evidence>
<dbReference type="Pfam" id="PF02237">
    <property type="entry name" value="BPL_C"/>
    <property type="match status" value="1"/>
</dbReference>
<dbReference type="InterPro" id="IPR030855">
    <property type="entry name" value="Bifunct_BirA"/>
</dbReference>
<organism evidence="7 8">
    <name type="scientific">Candidatus Eisenbergiella intestinigallinarum</name>
    <dbReference type="NCBI Taxonomy" id="2838549"/>
    <lineage>
        <taxon>Bacteria</taxon>
        <taxon>Bacillati</taxon>
        <taxon>Bacillota</taxon>
        <taxon>Clostridia</taxon>
        <taxon>Lachnospirales</taxon>
        <taxon>Lachnospiraceae</taxon>
        <taxon>Eisenbergiella</taxon>
    </lineage>
</organism>
<keyword evidence="1 5" id="KW-0436">Ligase</keyword>
<comment type="similarity">
    <text evidence="5">Belongs to the biotin--protein ligase family.</text>
</comment>
<keyword evidence="5" id="KW-0678">Repressor</keyword>
<accession>A0A9D2QKF1</accession>
<dbReference type="InterPro" id="IPR004408">
    <property type="entry name" value="Biotin_CoA_COase_ligase"/>
</dbReference>
<dbReference type="Pfam" id="PF03099">
    <property type="entry name" value="BPL_LplA_LipB"/>
    <property type="match status" value="1"/>
</dbReference>
<dbReference type="AlphaFoldDB" id="A0A9D2QKF1"/>
<dbReference type="Gene3D" id="2.30.30.100">
    <property type="match status" value="1"/>
</dbReference>
<keyword evidence="4 5" id="KW-0092">Biotin</keyword>
<dbReference type="InterPro" id="IPR045864">
    <property type="entry name" value="aa-tRNA-synth_II/BPL/LPL"/>
</dbReference>
<reference evidence="7" key="1">
    <citation type="journal article" date="2021" name="PeerJ">
        <title>Extensive microbial diversity within the chicken gut microbiome revealed by metagenomics and culture.</title>
        <authorList>
            <person name="Gilroy R."/>
            <person name="Ravi A."/>
            <person name="Getino M."/>
            <person name="Pursley I."/>
            <person name="Horton D.L."/>
            <person name="Alikhan N.F."/>
            <person name="Baker D."/>
            <person name="Gharbi K."/>
            <person name="Hall N."/>
            <person name="Watson M."/>
            <person name="Adriaenssens E.M."/>
            <person name="Foster-Nyarko E."/>
            <person name="Jarju S."/>
            <person name="Secka A."/>
            <person name="Antonio M."/>
            <person name="Oren A."/>
            <person name="Chaudhuri R.R."/>
            <person name="La Ragione R."/>
            <person name="Hildebrand F."/>
            <person name="Pallen M.J."/>
        </authorList>
    </citation>
    <scope>NUCLEOTIDE SEQUENCE</scope>
    <source>
        <strain evidence="7">ChiBcec1-1630</strain>
    </source>
</reference>
<evidence type="ECO:0000256" key="5">
    <source>
        <dbReference type="HAMAP-Rule" id="MF_00978"/>
    </source>
</evidence>
<dbReference type="NCBIfam" id="TIGR00121">
    <property type="entry name" value="birA_ligase"/>
    <property type="match status" value="1"/>
</dbReference>
<evidence type="ECO:0000259" key="6">
    <source>
        <dbReference type="PROSITE" id="PS51733"/>
    </source>
</evidence>
<name>A0A9D2QKF1_9FIRM</name>
<dbReference type="GO" id="GO:0005737">
    <property type="term" value="C:cytoplasm"/>
    <property type="evidence" value="ECO:0007669"/>
    <property type="project" value="TreeGrafter"/>
</dbReference>